<sequence>MNDADRRQLLDEVDRPGATVGKAVPERVTVQGESLALREFVFEAKRHEVVPDDLEEEVEETKRELRRERLRRYQRTEREELSVEEGRRLVDSIHGIDRALNALSTLEPVDLEDEMRDAAVESHREWFSFLRQIL</sequence>
<accession>A0ABD5P945</accession>
<evidence type="ECO:0000313" key="1">
    <source>
        <dbReference type="EMBL" id="MFC4357268.1"/>
    </source>
</evidence>
<dbReference type="AlphaFoldDB" id="A0ABD5P945"/>
<dbReference type="RefSeq" id="WP_267622429.1">
    <property type="nucleotide sequence ID" value="NZ_JAODIW010000006.1"/>
</dbReference>
<dbReference type="InterPro" id="IPR043900">
    <property type="entry name" value="DUF5788"/>
</dbReference>
<name>A0ABD5P945_9EURY</name>
<dbReference type="Proteomes" id="UP001595921">
    <property type="component" value="Unassembled WGS sequence"/>
</dbReference>
<keyword evidence="2" id="KW-1185">Reference proteome</keyword>
<proteinExistence type="predicted"/>
<protein>
    <submittedName>
        <fullName evidence="1">DUF5788 family protein</fullName>
    </submittedName>
</protein>
<gene>
    <name evidence="1" type="ORF">ACFO0N_04805</name>
</gene>
<dbReference type="EMBL" id="JBHSDS010000003">
    <property type="protein sequence ID" value="MFC4357268.1"/>
    <property type="molecule type" value="Genomic_DNA"/>
</dbReference>
<organism evidence="1 2">
    <name type="scientific">Halobium salinum</name>
    <dbReference type="NCBI Taxonomy" id="1364940"/>
    <lineage>
        <taxon>Archaea</taxon>
        <taxon>Methanobacteriati</taxon>
        <taxon>Methanobacteriota</taxon>
        <taxon>Stenosarchaea group</taxon>
        <taxon>Halobacteria</taxon>
        <taxon>Halobacteriales</taxon>
        <taxon>Haloferacaceae</taxon>
        <taxon>Halobium</taxon>
    </lineage>
</organism>
<comment type="caution">
    <text evidence="1">The sequence shown here is derived from an EMBL/GenBank/DDBJ whole genome shotgun (WGS) entry which is preliminary data.</text>
</comment>
<dbReference type="Pfam" id="PF19101">
    <property type="entry name" value="DUF5788"/>
    <property type="match status" value="1"/>
</dbReference>
<reference evidence="1 2" key="1">
    <citation type="journal article" date="2019" name="Int. J. Syst. Evol. Microbiol.">
        <title>The Global Catalogue of Microorganisms (GCM) 10K type strain sequencing project: providing services to taxonomists for standard genome sequencing and annotation.</title>
        <authorList>
            <consortium name="The Broad Institute Genomics Platform"/>
            <consortium name="The Broad Institute Genome Sequencing Center for Infectious Disease"/>
            <person name="Wu L."/>
            <person name="Ma J."/>
        </authorList>
    </citation>
    <scope>NUCLEOTIDE SEQUENCE [LARGE SCALE GENOMIC DNA]</scope>
    <source>
        <strain evidence="1 2">CGMCC 1.12553</strain>
    </source>
</reference>
<evidence type="ECO:0000313" key="2">
    <source>
        <dbReference type="Proteomes" id="UP001595921"/>
    </source>
</evidence>